<feature type="domain" description="Fido" evidence="3">
    <location>
        <begin position="110"/>
        <end position="271"/>
    </location>
</feature>
<sequence>MVKNNRFDQRIASIPSEIWSKIAQIDELKGQWVAGARLSPQVLGRLKRSVLITSTGASTRIEGAKLSDEDVEKLMRGIDIQKFTDRDKQEVKGYYELLENIFDSWKNLRFNESAIKHFHKELLKYVKKDEPHRGEYKKIENKVEMIDAAGKSVGTLFNTTPAYLTSKETQELVDWTQEALMEKKYHPLLVAGNFLVEFLQIHPFQDGNGRLSRVLTNLILLKEGYLYMPYVSHEKLVEDNKPEYYLALRQSQKTFKTDKGTIVPWLDFFLTIFLKQSRMAVELLSKKNIEKLLSKKQLSVWQYLQEADEATPGEIAKRAKVARPTVSQALDKLLRLKKVERIGLGRGTRYRKL</sequence>
<gene>
    <name evidence="4" type="ORF">UW55_C0038G0001</name>
</gene>
<evidence type="ECO:0000256" key="1">
    <source>
        <dbReference type="PIRSR" id="PIRSR640198-1"/>
    </source>
</evidence>
<dbReference type="InterPro" id="IPR003812">
    <property type="entry name" value="Fido"/>
</dbReference>
<dbReference type="AlphaFoldDB" id="A0A0G1IP11"/>
<dbReference type="Gene3D" id="1.10.10.10">
    <property type="entry name" value="Winged helix-like DNA-binding domain superfamily/Winged helix DNA-binding domain"/>
    <property type="match status" value="1"/>
</dbReference>
<evidence type="ECO:0000313" key="4">
    <source>
        <dbReference type="EMBL" id="KKT61096.1"/>
    </source>
</evidence>
<dbReference type="CDD" id="cd00090">
    <property type="entry name" value="HTH_ARSR"/>
    <property type="match status" value="1"/>
</dbReference>
<dbReference type="SUPFAM" id="SSF140931">
    <property type="entry name" value="Fic-like"/>
    <property type="match status" value="1"/>
</dbReference>
<dbReference type="EMBL" id="LCIT01000038">
    <property type="protein sequence ID" value="KKT61096.1"/>
    <property type="molecule type" value="Genomic_DNA"/>
</dbReference>
<evidence type="ECO:0000256" key="2">
    <source>
        <dbReference type="PIRSR" id="PIRSR640198-2"/>
    </source>
</evidence>
<dbReference type="InterPro" id="IPR040198">
    <property type="entry name" value="Fido_containing"/>
</dbReference>
<feature type="binding site" evidence="2">
    <location>
        <begin position="206"/>
        <end position="213"/>
    </location>
    <ligand>
        <name>ATP</name>
        <dbReference type="ChEBI" id="CHEBI:30616"/>
    </ligand>
</feature>
<dbReference type="InterPro" id="IPR036388">
    <property type="entry name" value="WH-like_DNA-bd_sf"/>
</dbReference>
<accession>A0A0G1IP11</accession>
<dbReference type="InterPro" id="IPR036390">
    <property type="entry name" value="WH_DNA-bd_sf"/>
</dbReference>
<dbReference type="Proteomes" id="UP000033945">
    <property type="component" value="Unassembled WGS sequence"/>
</dbReference>
<keyword evidence="2" id="KW-0067">ATP-binding</keyword>
<evidence type="ECO:0000259" key="3">
    <source>
        <dbReference type="PROSITE" id="PS51459"/>
    </source>
</evidence>
<keyword evidence="2" id="KW-0547">Nucleotide-binding</keyword>
<evidence type="ECO:0000313" key="5">
    <source>
        <dbReference type="Proteomes" id="UP000033945"/>
    </source>
</evidence>
<reference evidence="4 5" key="1">
    <citation type="journal article" date="2015" name="Nature">
        <title>rRNA introns, odd ribosomes, and small enigmatic genomes across a large radiation of phyla.</title>
        <authorList>
            <person name="Brown C.T."/>
            <person name="Hug L.A."/>
            <person name="Thomas B.C."/>
            <person name="Sharon I."/>
            <person name="Castelle C.J."/>
            <person name="Singh A."/>
            <person name="Wilkins M.J."/>
            <person name="Williams K.H."/>
            <person name="Banfield J.F."/>
        </authorList>
    </citation>
    <scope>NUCLEOTIDE SEQUENCE [LARGE SCALE GENOMIC DNA]</scope>
</reference>
<dbReference type="GO" id="GO:0005524">
    <property type="term" value="F:ATP binding"/>
    <property type="evidence" value="ECO:0007669"/>
    <property type="project" value="UniProtKB-KW"/>
</dbReference>
<dbReference type="PROSITE" id="PS51459">
    <property type="entry name" value="FIDO"/>
    <property type="match status" value="1"/>
</dbReference>
<protein>
    <submittedName>
        <fullName evidence="4">Filamentation induced by cAMP protein Fic</fullName>
    </submittedName>
</protein>
<feature type="active site" evidence="1">
    <location>
        <position position="202"/>
    </location>
</feature>
<dbReference type="PANTHER" id="PTHR13504">
    <property type="entry name" value="FIDO DOMAIN-CONTAINING PROTEIN DDB_G0283145"/>
    <property type="match status" value="1"/>
</dbReference>
<dbReference type="InterPro" id="IPR011991">
    <property type="entry name" value="ArsR-like_HTH"/>
</dbReference>
<proteinExistence type="predicted"/>
<dbReference type="InterPro" id="IPR036597">
    <property type="entry name" value="Fido-like_dom_sf"/>
</dbReference>
<dbReference type="Pfam" id="PF02661">
    <property type="entry name" value="Fic"/>
    <property type="match status" value="1"/>
</dbReference>
<organism evidence="4 5">
    <name type="scientific">Candidatus Giovannonibacteria bacterium GW2011_GWA2_44_26</name>
    <dbReference type="NCBI Taxonomy" id="1618648"/>
    <lineage>
        <taxon>Bacteria</taxon>
        <taxon>Candidatus Giovannoniibacteriota</taxon>
    </lineage>
</organism>
<dbReference type="Gene3D" id="1.10.3290.10">
    <property type="entry name" value="Fido-like domain"/>
    <property type="match status" value="1"/>
</dbReference>
<dbReference type="PANTHER" id="PTHR13504:SF38">
    <property type="entry name" value="FIDO DOMAIN-CONTAINING PROTEIN"/>
    <property type="match status" value="1"/>
</dbReference>
<comment type="caution">
    <text evidence="4">The sequence shown here is derived from an EMBL/GenBank/DDBJ whole genome shotgun (WGS) entry which is preliminary data.</text>
</comment>
<feature type="binding site" evidence="2">
    <location>
        <begin position="244"/>
        <end position="245"/>
    </location>
    <ligand>
        <name>ATP</name>
        <dbReference type="ChEBI" id="CHEBI:30616"/>
    </ligand>
</feature>
<name>A0A0G1IP11_9BACT</name>
<dbReference type="PATRIC" id="fig|1618648.3.peg.1041"/>
<dbReference type="SUPFAM" id="SSF46785">
    <property type="entry name" value="Winged helix' DNA-binding domain"/>
    <property type="match status" value="1"/>
</dbReference>